<name>A0A7I4Z5I6_HAECO</name>
<accession>A0A7I4Z5I6</accession>
<organism evidence="1 2">
    <name type="scientific">Haemonchus contortus</name>
    <name type="common">Barber pole worm</name>
    <dbReference type="NCBI Taxonomy" id="6289"/>
    <lineage>
        <taxon>Eukaryota</taxon>
        <taxon>Metazoa</taxon>
        <taxon>Ecdysozoa</taxon>
        <taxon>Nematoda</taxon>
        <taxon>Chromadorea</taxon>
        <taxon>Rhabditida</taxon>
        <taxon>Rhabditina</taxon>
        <taxon>Rhabditomorpha</taxon>
        <taxon>Strongyloidea</taxon>
        <taxon>Trichostrongylidae</taxon>
        <taxon>Haemonchus</taxon>
    </lineage>
</organism>
<sequence>MPSLERSQAARIVVKWNNRRMVHCQQGPGCSGAPKEVGRLGWSLVELEIGSYPKTVGYSVV</sequence>
<proteinExistence type="predicted"/>
<reference evidence="2" key="1">
    <citation type="submission" date="2020-12" db="UniProtKB">
        <authorList>
            <consortium name="WormBaseParasite"/>
        </authorList>
    </citation>
    <scope>IDENTIFICATION</scope>
    <source>
        <strain evidence="2">MHco3</strain>
    </source>
</reference>
<evidence type="ECO:0000313" key="2">
    <source>
        <dbReference type="WBParaSite" id="HCON_00192520-00001"/>
    </source>
</evidence>
<dbReference type="Proteomes" id="UP000025227">
    <property type="component" value="Unplaced"/>
</dbReference>
<dbReference type="AlphaFoldDB" id="A0A7I4Z5I6"/>
<keyword evidence="1" id="KW-1185">Reference proteome</keyword>
<protein>
    <submittedName>
        <fullName evidence="2">Transposase</fullName>
    </submittedName>
</protein>
<dbReference type="WBParaSite" id="HCON_00192520-00001">
    <property type="protein sequence ID" value="HCON_00192520-00001"/>
    <property type="gene ID" value="HCON_00192520"/>
</dbReference>
<evidence type="ECO:0000313" key="1">
    <source>
        <dbReference type="Proteomes" id="UP000025227"/>
    </source>
</evidence>